<feature type="coiled-coil region" evidence="1">
    <location>
        <begin position="26"/>
        <end position="132"/>
    </location>
</feature>
<dbReference type="Proteomes" id="UP000030661">
    <property type="component" value="Unassembled WGS sequence"/>
</dbReference>
<evidence type="ECO:0008006" key="4">
    <source>
        <dbReference type="Google" id="ProtNLM"/>
    </source>
</evidence>
<gene>
    <name evidence="2" type="ORF">U27_04621</name>
</gene>
<reference evidence="2" key="1">
    <citation type="journal article" date="2015" name="PeerJ">
        <title>First genomic representation of candidate bacterial phylum KSB3 points to enhanced environmental sensing as a trigger of wastewater bulking.</title>
        <authorList>
            <person name="Sekiguchi Y."/>
            <person name="Ohashi A."/>
            <person name="Parks D.H."/>
            <person name="Yamauchi T."/>
            <person name="Tyson G.W."/>
            <person name="Hugenholtz P."/>
        </authorList>
    </citation>
    <scope>NUCLEOTIDE SEQUENCE [LARGE SCALE GENOMIC DNA]</scope>
</reference>
<evidence type="ECO:0000256" key="1">
    <source>
        <dbReference type="SAM" id="Coils"/>
    </source>
</evidence>
<dbReference type="PANTHER" id="PTHR38753">
    <property type="entry name" value="SLR1441 PROTEIN"/>
    <property type="match status" value="1"/>
</dbReference>
<protein>
    <recommendedName>
        <fullName evidence="4">Chordopoxvirus fusion protein</fullName>
    </recommendedName>
</protein>
<keyword evidence="3" id="KW-1185">Reference proteome</keyword>
<proteinExistence type="predicted"/>
<dbReference type="SUPFAM" id="SSF58104">
    <property type="entry name" value="Methyl-accepting chemotaxis protein (MCP) signaling domain"/>
    <property type="match status" value="1"/>
</dbReference>
<organism evidence="2">
    <name type="scientific">Vecturithrix granuli</name>
    <dbReference type="NCBI Taxonomy" id="1499967"/>
    <lineage>
        <taxon>Bacteria</taxon>
        <taxon>Candidatus Moduliflexota</taxon>
        <taxon>Candidatus Vecturitrichia</taxon>
        <taxon>Candidatus Vecturitrichales</taxon>
        <taxon>Candidatus Vecturitrichaceae</taxon>
        <taxon>Candidatus Vecturithrix</taxon>
    </lineage>
</organism>
<dbReference type="HOGENOM" id="CLU_086284_0_0_0"/>
<evidence type="ECO:0000313" key="3">
    <source>
        <dbReference type="Proteomes" id="UP000030661"/>
    </source>
</evidence>
<name>A0A081BZ99_VECG1</name>
<accession>A0A081BZ99</accession>
<dbReference type="EMBL" id="DF820466">
    <property type="protein sequence ID" value="GAK57654.1"/>
    <property type="molecule type" value="Genomic_DNA"/>
</dbReference>
<evidence type="ECO:0000313" key="2">
    <source>
        <dbReference type="EMBL" id="GAK57654.1"/>
    </source>
</evidence>
<dbReference type="AlphaFoldDB" id="A0A081BZ99"/>
<dbReference type="PANTHER" id="PTHR38753:SF1">
    <property type="entry name" value="SLR1441 PROTEIN"/>
    <property type="match status" value="1"/>
</dbReference>
<sequence>MSVSVLLARKIDTIAPELKDVLWTMLEEIERNREEAVTKVEFNELKEIVRDLGLAQQRTEKRVEELAEAQKELAEAQNRTEQRVEELAGAQKELAEAQKRTEQKIEELIEAQKRTEEEIAKLSRGLNNTRSQVGGLARSVAYALENEAYRKLPTYLNTRHDLRLEERFIRQELGGEEMNIFAKAVRNGGEEVMLVGETVLRLDDISKFAQLEKNVKIVKEHYQLPVVPILVTHFARPNLLEYARNEGIIVVQSFDWD</sequence>
<dbReference type="eggNOG" id="COG4372">
    <property type="taxonomic scope" value="Bacteria"/>
</dbReference>
<keyword evidence="1" id="KW-0175">Coiled coil</keyword>
<dbReference type="STRING" id="1499967.U27_04621"/>